<keyword evidence="3" id="KW-1003">Cell membrane</keyword>
<dbReference type="CDD" id="cd03258">
    <property type="entry name" value="ABC_MetN_methionine_transporter"/>
    <property type="match status" value="1"/>
</dbReference>
<dbReference type="OrthoDB" id="9804199at2"/>
<evidence type="ECO:0000313" key="11">
    <source>
        <dbReference type="Proteomes" id="UP000184442"/>
    </source>
</evidence>
<dbReference type="InterPro" id="IPR018449">
    <property type="entry name" value="NIL_domain"/>
</dbReference>
<dbReference type="PROSITE" id="PS50893">
    <property type="entry name" value="ABC_TRANSPORTER_2"/>
    <property type="match status" value="1"/>
</dbReference>
<evidence type="ECO:0000256" key="6">
    <source>
        <dbReference type="ARBA" id="ARBA00022967"/>
    </source>
</evidence>
<dbReference type="PANTHER" id="PTHR43166">
    <property type="entry name" value="AMINO ACID IMPORT ATP-BINDING PROTEIN"/>
    <property type="match status" value="1"/>
</dbReference>
<evidence type="ECO:0000256" key="4">
    <source>
        <dbReference type="ARBA" id="ARBA00022741"/>
    </source>
</evidence>
<keyword evidence="11" id="KW-1185">Reference proteome</keyword>
<keyword evidence="7" id="KW-0029">Amino-acid transport</keyword>
<keyword evidence="6" id="KW-1278">Translocase</keyword>
<dbReference type="Gene3D" id="3.30.70.260">
    <property type="match status" value="1"/>
</dbReference>
<dbReference type="GO" id="GO:0006865">
    <property type="term" value="P:amino acid transport"/>
    <property type="evidence" value="ECO:0007669"/>
    <property type="project" value="UniProtKB-KW"/>
</dbReference>
<dbReference type="InterPro" id="IPR003593">
    <property type="entry name" value="AAA+_ATPase"/>
</dbReference>
<dbReference type="GO" id="GO:0016887">
    <property type="term" value="F:ATP hydrolysis activity"/>
    <property type="evidence" value="ECO:0007669"/>
    <property type="project" value="InterPro"/>
</dbReference>
<comment type="similarity">
    <text evidence="1">Belongs to the ABC transporter superfamily.</text>
</comment>
<dbReference type="GO" id="GO:0005886">
    <property type="term" value="C:plasma membrane"/>
    <property type="evidence" value="ECO:0007669"/>
    <property type="project" value="UniProtKB-ARBA"/>
</dbReference>
<keyword evidence="2" id="KW-0813">Transport</keyword>
<dbReference type="Proteomes" id="UP000184442">
    <property type="component" value="Unassembled WGS sequence"/>
</dbReference>
<organism evidence="10 11">
    <name type="scientific">Lutispora thermophila DSM 19022</name>
    <dbReference type="NCBI Taxonomy" id="1122184"/>
    <lineage>
        <taxon>Bacteria</taxon>
        <taxon>Bacillati</taxon>
        <taxon>Bacillota</taxon>
        <taxon>Clostridia</taxon>
        <taxon>Lutisporales</taxon>
        <taxon>Lutisporaceae</taxon>
        <taxon>Lutispora</taxon>
    </lineage>
</organism>
<dbReference type="FunFam" id="3.40.50.300:FF:000056">
    <property type="entry name" value="Cell division ATP-binding protein FtsE"/>
    <property type="match status" value="1"/>
</dbReference>
<dbReference type="SMART" id="SM00382">
    <property type="entry name" value="AAA"/>
    <property type="match status" value="1"/>
</dbReference>
<dbReference type="Gene3D" id="3.40.50.300">
    <property type="entry name" value="P-loop containing nucleotide triphosphate hydrolases"/>
    <property type="match status" value="1"/>
</dbReference>
<dbReference type="InterPro" id="IPR041701">
    <property type="entry name" value="MetN_ABC"/>
</dbReference>
<evidence type="ECO:0000256" key="5">
    <source>
        <dbReference type="ARBA" id="ARBA00022840"/>
    </source>
</evidence>
<keyword evidence="4" id="KW-0547">Nucleotide-binding</keyword>
<dbReference type="InterPro" id="IPR050086">
    <property type="entry name" value="MetN_ABC_transporter-like"/>
</dbReference>
<evidence type="ECO:0000256" key="7">
    <source>
        <dbReference type="ARBA" id="ARBA00022970"/>
    </source>
</evidence>
<evidence type="ECO:0000256" key="2">
    <source>
        <dbReference type="ARBA" id="ARBA00022448"/>
    </source>
</evidence>
<dbReference type="PROSITE" id="PS00211">
    <property type="entry name" value="ABC_TRANSPORTER_1"/>
    <property type="match status" value="1"/>
</dbReference>
<sequence length="340" mass="38372">MITIKGLYKTYSCSDGNTEALKNINLRIEKGDIFGIIGLSGAGKSTLIRCINRLEEPTEGSIFIDNRDITKLDENELRDMRRNIGMIFQHFNLLSRRNCRDNIAFPLKIMKYDERQIEERVDELLDLVELKDKKFSYPSQLSGGQKQRVAIARALATKPEILLCDEATSALDPNTTASILKLLKNINETLGITIVIITHQMEVIKEICNKVAVISDGRIVEEGNTYDVFSNPYHKVTKSFVKDVSLNIDKNTLGDADDMEIVRITFLDHKAKEPLIYKIIKKFDVEANILSGQMNRIQGRIYGNLVVGLRGNVEKVDDAINFLKGEGLIVEELKYNGSSD</sequence>
<evidence type="ECO:0000256" key="8">
    <source>
        <dbReference type="ARBA" id="ARBA00023136"/>
    </source>
</evidence>
<accession>A0A1M6HZQ1</accession>
<dbReference type="EMBL" id="FQZS01000025">
    <property type="protein sequence ID" value="SHJ27716.1"/>
    <property type="molecule type" value="Genomic_DNA"/>
</dbReference>
<dbReference type="GO" id="GO:0005524">
    <property type="term" value="F:ATP binding"/>
    <property type="evidence" value="ECO:0007669"/>
    <property type="project" value="UniProtKB-KW"/>
</dbReference>
<keyword evidence="5 10" id="KW-0067">ATP-binding</keyword>
<evidence type="ECO:0000259" key="9">
    <source>
        <dbReference type="PROSITE" id="PS50893"/>
    </source>
</evidence>
<dbReference type="InterPro" id="IPR045865">
    <property type="entry name" value="ACT-like_dom_sf"/>
</dbReference>
<keyword evidence="8" id="KW-0472">Membrane</keyword>
<name>A0A1M6HZQ1_9FIRM</name>
<dbReference type="PANTHER" id="PTHR43166:SF30">
    <property type="entry name" value="METHIONINE IMPORT ATP-BINDING PROTEIN METN"/>
    <property type="match status" value="1"/>
</dbReference>
<dbReference type="SMART" id="SM00930">
    <property type="entry name" value="NIL"/>
    <property type="match status" value="1"/>
</dbReference>
<dbReference type="InterPro" id="IPR017871">
    <property type="entry name" value="ABC_transporter-like_CS"/>
</dbReference>
<dbReference type="Pfam" id="PF09383">
    <property type="entry name" value="NIL"/>
    <property type="match status" value="1"/>
</dbReference>
<proteinExistence type="inferred from homology"/>
<dbReference type="AlphaFoldDB" id="A0A1M6HZQ1"/>
<evidence type="ECO:0000256" key="1">
    <source>
        <dbReference type="ARBA" id="ARBA00005417"/>
    </source>
</evidence>
<dbReference type="STRING" id="1122184.SAMN02745176_03019"/>
<dbReference type="InterPro" id="IPR027417">
    <property type="entry name" value="P-loop_NTPase"/>
</dbReference>
<dbReference type="RefSeq" id="WP_073027145.1">
    <property type="nucleotide sequence ID" value="NZ_FQZS01000025.1"/>
</dbReference>
<evidence type="ECO:0000256" key="3">
    <source>
        <dbReference type="ARBA" id="ARBA00022475"/>
    </source>
</evidence>
<feature type="domain" description="ABC transporter" evidence="9">
    <location>
        <begin position="2"/>
        <end position="241"/>
    </location>
</feature>
<dbReference type="Pfam" id="PF00005">
    <property type="entry name" value="ABC_tran"/>
    <property type="match status" value="1"/>
</dbReference>
<protein>
    <submittedName>
        <fullName evidence="10">D-methionine transport system ATP-binding protein</fullName>
    </submittedName>
</protein>
<gene>
    <name evidence="10" type="ORF">SAMN02745176_03019</name>
</gene>
<reference evidence="10 11" key="1">
    <citation type="submission" date="2016-11" db="EMBL/GenBank/DDBJ databases">
        <authorList>
            <person name="Jaros S."/>
            <person name="Januszkiewicz K."/>
            <person name="Wedrychowicz H."/>
        </authorList>
    </citation>
    <scope>NUCLEOTIDE SEQUENCE [LARGE SCALE GENOMIC DNA]</scope>
    <source>
        <strain evidence="10 11">DSM 19022</strain>
    </source>
</reference>
<evidence type="ECO:0000313" key="10">
    <source>
        <dbReference type="EMBL" id="SHJ27716.1"/>
    </source>
</evidence>
<dbReference type="InterPro" id="IPR003439">
    <property type="entry name" value="ABC_transporter-like_ATP-bd"/>
</dbReference>
<dbReference type="SUPFAM" id="SSF55021">
    <property type="entry name" value="ACT-like"/>
    <property type="match status" value="1"/>
</dbReference>
<dbReference type="SUPFAM" id="SSF52540">
    <property type="entry name" value="P-loop containing nucleoside triphosphate hydrolases"/>
    <property type="match status" value="1"/>
</dbReference>